<feature type="chain" id="PRO_5013100453" evidence="2">
    <location>
        <begin position="22"/>
        <end position="194"/>
    </location>
</feature>
<feature type="signal peptide" evidence="2">
    <location>
        <begin position="1"/>
        <end position="21"/>
    </location>
</feature>
<evidence type="ECO:0000256" key="2">
    <source>
        <dbReference type="SAM" id="SignalP"/>
    </source>
</evidence>
<dbReference type="KEGG" id="bko:CKF48_14700"/>
<keyword evidence="2" id="KW-0732">Signal</keyword>
<protein>
    <submittedName>
        <fullName evidence="3">Sporulation protein</fullName>
    </submittedName>
</protein>
<feature type="region of interest" description="Disordered" evidence="1">
    <location>
        <begin position="170"/>
        <end position="194"/>
    </location>
</feature>
<dbReference type="Pfam" id="PF09580">
    <property type="entry name" value="Spore_YhcN_YlaJ"/>
    <property type="match status" value="1"/>
</dbReference>
<dbReference type="EMBL" id="CP022983">
    <property type="protein sequence ID" value="ASV68443.1"/>
    <property type="molecule type" value="Genomic_DNA"/>
</dbReference>
<dbReference type="OrthoDB" id="2691390at2"/>
<evidence type="ECO:0000256" key="1">
    <source>
        <dbReference type="SAM" id="MobiDB-lite"/>
    </source>
</evidence>
<accession>A0A248TJQ6</accession>
<sequence length="194" mass="21814">MKKMIMFIGISSMVALTGCQAADHSAKGDIYPESGNTVNVNDQRTDIYNTSQQNSEDFGYVRHQKSPIYGEKVSNEHYAAINREKVADIIGKYCTELPNVDDVSTLVTDNEVLIVYNTDSDNRESTATQVQKMAESVVPGWFDIYTTDNTNLRKEIESYSTMDADSEHTHYGIDQLTSQMKKADINKSEKMSNK</sequence>
<reference evidence="3 4" key="1">
    <citation type="submission" date="2017-08" db="EMBL/GenBank/DDBJ databases">
        <title>Complete Genome Sequence of Bacillus kochii Oregon-R-modENCODE STRAIN BDGP4, isolated from Drosophila melanogaster gut.</title>
        <authorList>
            <person name="Wan K.H."/>
            <person name="Yu C."/>
            <person name="Park S."/>
            <person name="Hammonds A.S."/>
            <person name="Booth B.W."/>
            <person name="Celniker S.E."/>
        </authorList>
    </citation>
    <scope>NUCLEOTIDE SEQUENCE [LARGE SCALE GENOMIC DNA]</scope>
    <source>
        <strain evidence="3 4">BDGP4</strain>
    </source>
</reference>
<dbReference type="RefSeq" id="WP_095372013.1">
    <property type="nucleotide sequence ID" value="NZ_CP022983.1"/>
</dbReference>
<dbReference type="PROSITE" id="PS51257">
    <property type="entry name" value="PROKAR_LIPOPROTEIN"/>
    <property type="match status" value="1"/>
</dbReference>
<evidence type="ECO:0000313" key="3">
    <source>
        <dbReference type="EMBL" id="ASV68443.1"/>
    </source>
</evidence>
<dbReference type="InterPro" id="IPR019076">
    <property type="entry name" value="Spore_lipoprot_YhcN/YlaJ-like"/>
</dbReference>
<evidence type="ECO:0000313" key="4">
    <source>
        <dbReference type="Proteomes" id="UP000215137"/>
    </source>
</evidence>
<keyword evidence="4" id="KW-1185">Reference proteome</keyword>
<gene>
    <name evidence="3" type="ORF">CKF48_14700</name>
</gene>
<name>A0A248TJQ6_9BACI</name>
<dbReference type="Proteomes" id="UP000215137">
    <property type="component" value="Chromosome"/>
</dbReference>
<proteinExistence type="predicted"/>
<dbReference type="AlphaFoldDB" id="A0A248TJQ6"/>
<feature type="compositionally biased region" description="Basic and acidic residues" evidence="1">
    <location>
        <begin position="181"/>
        <end position="194"/>
    </location>
</feature>
<organism evidence="3 4">
    <name type="scientific">Cytobacillus kochii</name>
    <dbReference type="NCBI Taxonomy" id="859143"/>
    <lineage>
        <taxon>Bacteria</taxon>
        <taxon>Bacillati</taxon>
        <taxon>Bacillota</taxon>
        <taxon>Bacilli</taxon>
        <taxon>Bacillales</taxon>
        <taxon>Bacillaceae</taxon>
        <taxon>Cytobacillus</taxon>
    </lineage>
</organism>